<evidence type="ECO:0000256" key="3">
    <source>
        <dbReference type="ARBA" id="ARBA00022478"/>
    </source>
</evidence>
<reference evidence="12" key="1">
    <citation type="submission" date="2021-01" db="UniProtKB">
        <authorList>
            <consortium name="EnsemblMetazoa"/>
        </authorList>
    </citation>
    <scope>IDENTIFICATION</scope>
    <source>
        <strain evidence="12">DH4</strain>
    </source>
</reference>
<dbReference type="AlphaFoldDB" id="A0A7M7SQE2"/>
<gene>
    <name evidence="14" type="primary">LOC725579</name>
</gene>
<dbReference type="GeneID" id="725579"/>
<dbReference type="PROSITE" id="PS00900">
    <property type="entry name" value="RNA_POL_PHAGE_1"/>
    <property type="match status" value="1"/>
</dbReference>
<keyword evidence="7 10" id="KW-0804">Transcription</keyword>
<evidence type="ECO:0000256" key="2">
    <source>
        <dbReference type="ARBA" id="ARBA00012418"/>
    </source>
</evidence>
<evidence type="ECO:0000256" key="4">
    <source>
        <dbReference type="ARBA" id="ARBA00022679"/>
    </source>
</evidence>
<name>A0A7M7SQE2_APIME</name>
<dbReference type="SMART" id="SM01311">
    <property type="entry name" value="RPOL_N"/>
    <property type="match status" value="1"/>
</dbReference>
<dbReference type="EnsemblMetazoa" id="XM_026443134">
    <property type="protein sequence ID" value="XP_026298919"/>
    <property type="gene ID" value="LOC725579"/>
</dbReference>
<comment type="catalytic activity">
    <reaction evidence="8 10">
        <text>RNA(n) + a ribonucleoside 5'-triphosphate = RNA(n+1) + diphosphate</text>
        <dbReference type="Rhea" id="RHEA:21248"/>
        <dbReference type="Rhea" id="RHEA-COMP:14527"/>
        <dbReference type="Rhea" id="RHEA-COMP:17342"/>
        <dbReference type="ChEBI" id="CHEBI:33019"/>
        <dbReference type="ChEBI" id="CHEBI:61557"/>
        <dbReference type="ChEBI" id="CHEBI:140395"/>
        <dbReference type="EC" id="2.7.7.6"/>
    </reaction>
</comment>
<dbReference type="GO" id="GO:0003899">
    <property type="term" value="F:DNA-directed RNA polymerase activity"/>
    <property type="evidence" value="ECO:0007669"/>
    <property type="project" value="UniProtKB-EC"/>
</dbReference>
<dbReference type="InterPro" id="IPR037159">
    <property type="entry name" value="RNA_POL_N_sf"/>
</dbReference>
<keyword evidence="13" id="KW-1185">Reference proteome</keyword>
<evidence type="ECO:0000256" key="1">
    <source>
        <dbReference type="ARBA" id="ARBA00009493"/>
    </source>
</evidence>
<dbReference type="Gene3D" id="1.10.287.280">
    <property type="match status" value="1"/>
</dbReference>
<dbReference type="InterPro" id="IPR011990">
    <property type="entry name" value="TPR-like_helical_dom_sf"/>
</dbReference>
<dbReference type="GO" id="GO:0006390">
    <property type="term" value="P:mitochondrial transcription"/>
    <property type="evidence" value="ECO:0007669"/>
    <property type="project" value="TreeGrafter"/>
</dbReference>
<dbReference type="Pfam" id="PF14700">
    <property type="entry name" value="RPOL_N"/>
    <property type="match status" value="1"/>
</dbReference>
<dbReference type="OrthoDB" id="276422at2759"/>
<reference evidence="14" key="2">
    <citation type="submission" date="2025-04" db="UniProtKB">
        <authorList>
            <consortium name="RefSeq"/>
        </authorList>
    </citation>
    <scope>IDENTIFICATION</scope>
    <source>
        <strain evidence="14">DH4</strain>
        <tissue evidence="14">Whole body</tissue>
    </source>
</reference>
<dbReference type="EC" id="2.7.7.6" evidence="2 10"/>
<dbReference type="PROSITE" id="PS51375">
    <property type="entry name" value="PPR"/>
    <property type="match status" value="1"/>
</dbReference>
<evidence type="ECO:0000313" key="13">
    <source>
        <dbReference type="Proteomes" id="UP000005203"/>
    </source>
</evidence>
<evidence type="ECO:0000256" key="6">
    <source>
        <dbReference type="ARBA" id="ARBA00022946"/>
    </source>
</evidence>
<accession>A0A7M7SQE2</accession>
<comment type="function">
    <text evidence="10">DNA-dependent RNA polymerase catalyzes the transcription of DNA into RNA using the four ribonucleoside triphosphates as substrates.</text>
</comment>
<evidence type="ECO:0000256" key="9">
    <source>
        <dbReference type="PROSITE-ProRule" id="PRU00708"/>
    </source>
</evidence>
<dbReference type="CTD" id="136026652"/>
<sequence length="1235" mass="144344">MKMYKLLATRVTKRISSHGVYFVSKHIIVQRSTHLCSFCNFYHGRISKFLKHHQVHTYATTANVLDNLSKKKKIKERTKNYAELLAVTNKTASNKRTEVQKLTARDLSMFVNNTNTINNSNNDKDSTFNHTLNLKFTEDYHDFYDNEIYLNFENNVDIVIDNENEIKNYKNFYNKKKNNSNVCNETKNNFIKKNKLIKSKEINNLNKNISGNFCSLHKTANNKYKIENYVKNLIVHLQIYLNCGLLNRANNLLMKYRKKYIQNYDKNIELYNMLLEAYASRRKVTKVLELYDMIKEDSLTPTPQTYVYIFDVLMRGSASNQSELLKKFNDEMNNYNISFSDIINKSYFKNDQQENVLKAISILIPNFNHSFINIDTTYNCNFLNQIPMSNNYESPAKNLLTNKELKELLKIQLENELAIEVQIPSIKVNEKNINTDIKKRITEIENHWKKVAFIAFEKNLKCLKQKECQQYSNLMVLYPFLEVLDKEHYINAILREIRQLAIGSDTYSTSLKLLYVTIGKYIYRKYEIETKKKTGILDKIISIYLKYLKWYLYPKNNTLSNMNNRTMWQYFKCKEIKYDESLNTICLEWPMDVITNIGKFLYKIILNDIMLQPEMLKGQDIKHSIPAFYTLFRNKGNYLSEQIKPHPFLSKLYKKLHMETLTFDVRLLPSYSPPLPWTSIHSGGYLITKTNFIRSPIEHQFQNIKSKQLFPVFDSLNQISSIPWKINTAILDIVIKIFQDGGSVELNVPQSVSVLSPPCSLNKNATIEEKQQIAIAIAQYKQKKKDMYALWCDTLYKLSIANHFRNKIFWLPYNLDFRGRVYPIPPYLNHLSSDLGRSLLLFAKGKPLGPNGINWLKLHVINLTNFKKGSSLKERLEYADQNMDNIIDSATKPLTGKMWWKQSEEPWQTLAGCIEIANALKSPNIEKYITSFPVHQDGSCNGLQHYAALGKDQIGAESVNLYPFDVPKDVYSEVVSIIENRRQIDAENNVKVAQLLEGFIKRKIIKQTVMTTVYGVTKYGAKHQIARQLRDTPNFPQEYIWPASIYLTECTFHSLRKMFKSAREIQDWFTECARIISSICCENVEWITPLGLPIIQPYTKKLNKYVKINGKCDTIKQRNAFAPNFIHSLDSTHMMLTSLHCNSQNITFVSVHDCFWTHPCTVDAMNKICREQFVTLHSNPILEDLSKFFIKRYLSFYKELNYETDLKKIHKCLSNIPSKGTFDIHNVLSSTYFFN</sequence>
<evidence type="ECO:0000256" key="10">
    <source>
        <dbReference type="RuleBase" id="RU003805"/>
    </source>
</evidence>
<evidence type="ECO:0000256" key="5">
    <source>
        <dbReference type="ARBA" id="ARBA00022695"/>
    </source>
</evidence>
<dbReference type="Pfam" id="PF00940">
    <property type="entry name" value="RNA_pol"/>
    <property type="match status" value="1"/>
</dbReference>
<dbReference type="InterPro" id="IPR002885">
    <property type="entry name" value="PPR_rpt"/>
</dbReference>
<keyword evidence="6" id="KW-0809">Transit peptide</keyword>
<keyword evidence="5 10" id="KW-0548">Nucleotidyltransferase</keyword>
<dbReference type="PANTHER" id="PTHR10102:SF0">
    <property type="entry name" value="DNA-DIRECTED RNA POLYMERASE, MITOCHONDRIAL"/>
    <property type="match status" value="1"/>
</dbReference>
<dbReference type="GO" id="GO:0071897">
    <property type="term" value="P:DNA biosynthetic process"/>
    <property type="evidence" value="ECO:0007669"/>
    <property type="project" value="UniProtKB-ARBA"/>
</dbReference>
<evidence type="ECO:0000259" key="11">
    <source>
        <dbReference type="SMART" id="SM01311"/>
    </source>
</evidence>
<accession>A0A8B8H7K5</accession>
<dbReference type="Gene3D" id="1.25.40.10">
    <property type="entry name" value="Tetratricopeptide repeat domain"/>
    <property type="match status" value="1"/>
</dbReference>
<dbReference type="InterPro" id="IPR029262">
    <property type="entry name" value="RPOL_N"/>
</dbReference>
<dbReference type="Proteomes" id="UP000005203">
    <property type="component" value="Linkage group LG10"/>
</dbReference>
<dbReference type="InterPro" id="IPR002092">
    <property type="entry name" value="DNA-dir_Rpol_phage-type"/>
</dbReference>
<dbReference type="PROSITE" id="PS00489">
    <property type="entry name" value="RNA_POL_PHAGE_2"/>
    <property type="match status" value="1"/>
</dbReference>
<dbReference type="SUPFAM" id="SSF56672">
    <property type="entry name" value="DNA/RNA polymerases"/>
    <property type="match status" value="1"/>
</dbReference>
<dbReference type="GO" id="GO:0001018">
    <property type="term" value="F:mitochondrial promoter sequence-specific DNA binding"/>
    <property type="evidence" value="ECO:0007669"/>
    <property type="project" value="TreeGrafter"/>
</dbReference>
<organism evidence="12">
    <name type="scientific">Apis mellifera</name>
    <name type="common">Honeybee</name>
    <dbReference type="NCBI Taxonomy" id="7460"/>
    <lineage>
        <taxon>Eukaryota</taxon>
        <taxon>Metazoa</taxon>
        <taxon>Ecdysozoa</taxon>
        <taxon>Arthropoda</taxon>
        <taxon>Hexapoda</taxon>
        <taxon>Insecta</taxon>
        <taxon>Pterygota</taxon>
        <taxon>Neoptera</taxon>
        <taxon>Endopterygota</taxon>
        <taxon>Hymenoptera</taxon>
        <taxon>Apocrita</taxon>
        <taxon>Aculeata</taxon>
        <taxon>Apoidea</taxon>
        <taxon>Anthophila</taxon>
        <taxon>Apidae</taxon>
        <taxon>Apis</taxon>
    </lineage>
</organism>
<dbReference type="PANTHER" id="PTHR10102">
    <property type="entry name" value="DNA-DIRECTED RNA POLYMERASE, MITOCHONDRIAL"/>
    <property type="match status" value="1"/>
</dbReference>
<feature type="repeat" description="PPR" evidence="9">
    <location>
        <begin position="267"/>
        <end position="301"/>
    </location>
</feature>
<evidence type="ECO:0000256" key="7">
    <source>
        <dbReference type="ARBA" id="ARBA00023163"/>
    </source>
</evidence>
<dbReference type="Gene3D" id="1.10.150.20">
    <property type="entry name" value="5' to 3' exonuclease, C-terminal subdomain"/>
    <property type="match status" value="1"/>
</dbReference>
<dbReference type="RefSeq" id="XP_026298919.1">
    <property type="nucleotide sequence ID" value="XM_026443134.1"/>
</dbReference>
<dbReference type="Gene3D" id="1.10.1320.10">
    <property type="entry name" value="DNA-directed RNA polymerase, N-terminal domain"/>
    <property type="match status" value="1"/>
</dbReference>
<evidence type="ECO:0000256" key="8">
    <source>
        <dbReference type="ARBA" id="ARBA00048552"/>
    </source>
</evidence>
<dbReference type="FunFam" id="1.10.287.280:FF:000001">
    <property type="entry name" value="DNA-directed RNA polymerase"/>
    <property type="match status" value="1"/>
</dbReference>
<proteinExistence type="inferred from homology"/>
<dbReference type="InterPro" id="IPR046950">
    <property type="entry name" value="DNA-dir_Rpol_C_phage-type"/>
</dbReference>
<dbReference type="NCBIfam" id="TIGR00756">
    <property type="entry name" value="PPR"/>
    <property type="match status" value="1"/>
</dbReference>
<feature type="domain" description="DNA-directed RNA polymerase N-terminal" evidence="11">
    <location>
        <begin position="410"/>
        <end position="721"/>
    </location>
</feature>
<dbReference type="GO" id="GO:0034245">
    <property type="term" value="C:mitochondrial DNA-directed RNA polymerase complex"/>
    <property type="evidence" value="ECO:0007669"/>
    <property type="project" value="TreeGrafter"/>
</dbReference>
<evidence type="ECO:0000313" key="12">
    <source>
        <dbReference type="EnsemblMetazoa" id="XP_026298919"/>
    </source>
</evidence>
<keyword evidence="4 10" id="KW-0808">Transferase</keyword>
<comment type="similarity">
    <text evidence="1 10">Belongs to the phage and mitochondrial RNA polymerase family.</text>
</comment>
<protein>
    <recommendedName>
        <fullName evidence="2 10">DNA-directed RNA polymerase</fullName>
        <ecNumber evidence="2 10">2.7.7.6</ecNumber>
    </recommendedName>
</protein>
<keyword evidence="3 10" id="KW-0240">DNA-directed RNA polymerase</keyword>
<dbReference type="InterPro" id="IPR043502">
    <property type="entry name" value="DNA/RNA_pol_sf"/>
</dbReference>
<dbReference type="KEGG" id="ame:725579"/>
<evidence type="ECO:0000313" key="14">
    <source>
        <dbReference type="RefSeq" id="XP_026298919.1"/>
    </source>
</evidence>